<proteinExistence type="predicted"/>
<comment type="caution">
    <text evidence="1">The sequence shown here is derived from an EMBL/GenBank/DDBJ whole genome shotgun (WGS) entry which is preliminary data.</text>
</comment>
<dbReference type="EMBL" id="JAUIZM010000011">
    <property type="protein sequence ID" value="KAK1356084.1"/>
    <property type="molecule type" value="Genomic_DNA"/>
</dbReference>
<reference evidence="1" key="2">
    <citation type="submission" date="2023-05" db="EMBL/GenBank/DDBJ databases">
        <authorList>
            <person name="Schelkunov M.I."/>
        </authorList>
    </citation>
    <scope>NUCLEOTIDE SEQUENCE</scope>
    <source>
        <strain evidence="1">Hsosn_3</strain>
        <tissue evidence="1">Leaf</tissue>
    </source>
</reference>
<keyword evidence="2" id="KW-1185">Reference proteome</keyword>
<dbReference type="Proteomes" id="UP001237642">
    <property type="component" value="Unassembled WGS sequence"/>
</dbReference>
<evidence type="ECO:0000313" key="2">
    <source>
        <dbReference type="Proteomes" id="UP001237642"/>
    </source>
</evidence>
<name>A0AAD8GXN7_9APIA</name>
<evidence type="ECO:0000313" key="1">
    <source>
        <dbReference type="EMBL" id="KAK1356084.1"/>
    </source>
</evidence>
<dbReference type="AlphaFoldDB" id="A0AAD8GXN7"/>
<organism evidence="1 2">
    <name type="scientific">Heracleum sosnowskyi</name>
    <dbReference type="NCBI Taxonomy" id="360622"/>
    <lineage>
        <taxon>Eukaryota</taxon>
        <taxon>Viridiplantae</taxon>
        <taxon>Streptophyta</taxon>
        <taxon>Embryophyta</taxon>
        <taxon>Tracheophyta</taxon>
        <taxon>Spermatophyta</taxon>
        <taxon>Magnoliopsida</taxon>
        <taxon>eudicotyledons</taxon>
        <taxon>Gunneridae</taxon>
        <taxon>Pentapetalae</taxon>
        <taxon>asterids</taxon>
        <taxon>campanulids</taxon>
        <taxon>Apiales</taxon>
        <taxon>Apiaceae</taxon>
        <taxon>Apioideae</taxon>
        <taxon>apioid superclade</taxon>
        <taxon>Tordylieae</taxon>
        <taxon>Tordyliinae</taxon>
        <taxon>Heracleum</taxon>
    </lineage>
</organism>
<sequence length="117" mass="13840">MLCSFELEEIIKKRKGEDSKLDKARRSTLNAFPGRRFKMDKDILKFRVYIYGQENWLDLQDAQQSISKVIQQYIDEIEDDTLSPMEISLVESLRNLVAEALKGEEERRKKRKSEARN</sequence>
<gene>
    <name evidence="1" type="ORF">POM88_049340</name>
</gene>
<accession>A0AAD8GXN7</accession>
<reference evidence="1" key="1">
    <citation type="submission" date="2023-02" db="EMBL/GenBank/DDBJ databases">
        <title>Genome of toxic invasive species Heracleum sosnowskyi carries increased number of genes despite the absence of recent whole-genome duplications.</title>
        <authorList>
            <person name="Schelkunov M."/>
            <person name="Shtratnikova V."/>
            <person name="Makarenko M."/>
            <person name="Klepikova A."/>
            <person name="Omelchenko D."/>
            <person name="Novikova G."/>
            <person name="Obukhova E."/>
            <person name="Bogdanov V."/>
            <person name="Penin A."/>
            <person name="Logacheva M."/>
        </authorList>
    </citation>
    <scope>NUCLEOTIDE SEQUENCE</scope>
    <source>
        <strain evidence="1">Hsosn_3</strain>
        <tissue evidence="1">Leaf</tissue>
    </source>
</reference>
<protein>
    <submittedName>
        <fullName evidence="1">Uncharacterized protein</fullName>
    </submittedName>
</protein>